<keyword evidence="4 10" id="KW-0489">Methyltransferase</keyword>
<dbReference type="InterPro" id="IPR038071">
    <property type="entry name" value="UROD/MetE-like_sf"/>
</dbReference>
<protein>
    <recommendedName>
        <fullName evidence="10">5-methyltetrahydropteroyltriglutamate--homocysteine methyltransferase</fullName>
        <ecNumber evidence="10">2.1.1.14</ecNumber>
    </recommendedName>
    <alternativeName>
        <fullName evidence="10">Cobalamin-independent methionine synthase</fullName>
    </alternativeName>
    <alternativeName>
        <fullName evidence="10">Methionine synthase, vitamin-B12 independent isozyme</fullName>
    </alternativeName>
</protein>
<evidence type="ECO:0000256" key="12">
    <source>
        <dbReference type="PIRSR" id="PIRSR000382-2"/>
    </source>
</evidence>
<feature type="binding site" evidence="10">
    <location>
        <position position="650"/>
    </location>
    <ligand>
        <name>Zn(2+)</name>
        <dbReference type="ChEBI" id="CHEBI:29105"/>
        <note>catalytic</note>
    </ligand>
</feature>
<feature type="binding site" evidence="12">
    <location>
        <position position="650"/>
    </location>
    <ligand>
        <name>Zn(2+)</name>
        <dbReference type="ChEBI" id="CHEBI:29105"/>
        <label>1</label>
        <note>catalytic</note>
    </ligand>
</feature>
<keyword evidence="7 10" id="KW-0479">Metal-binding</keyword>
<evidence type="ECO:0000256" key="8">
    <source>
        <dbReference type="ARBA" id="ARBA00022833"/>
    </source>
</evidence>
<dbReference type="SUPFAM" id="SSF51726">
    <property type="entry name" value="UROD/MetE-like"/>
    <property type="match status" value="2"/>
</dbReference>
<feature type="binding site" evidence="12">
    <location>
        <position position="674"/>
    </location>
    <ligand>
        <name>Zn(2+)</name>
        <dbReference type="ChEBI" id="CHEBI:29105"/>
        <label>1</label>
        <note>catalytic</note>
    </ligand>
</feature>
<gene>
    <name evidence="10 16" type="primary">metE</name>
    <name evidence="16" type="ORF">GTA51_15990</name>
</gene>
<dbReference type="GO" id="GO:0008270">
    <property type="term" value="F:zinc ion binding"/>
    <property type="evidence" value="ECO:0007669"/>
    <property type="project" value="InterPro"/>
</dbReference>
<feature type="binding site" evidence="11">
    <location>
        <position position="120"/>
    </location>
    <ligand>
        <name>5-methyltetrahydropteroyltri-L-glutamate</name>
        <dbReference type="ChEBI" id="CHEBI:58207"/>
    </ligand>
</feature>
<evidence type="ECO:0000256" key="6">
    <source>
        <dbReference type="ARBA" id="ARBA00022679"/>
    </source>
</evidence>
<comment type="cofactor">
    <cofactor evidence="10">
        <name>Zn(2+)</name>
        <dbReference type="ChEBI" id="CHEBI:29105"/>
    </cofactor>
    <text evidence="10">Binds 1 zinc ion per subunit.</text>
</comment>
<dbReference type="NCBIfam" id="TIGR01371">
    <property type="entry name" value="met_syn_B12ind"/>
    <property type="match status" value="1"/>
</dbReference>
<evidence type="ECO:0000256" key="3">
    <source>
        <dbReference type="ARBA" id="ARBA00009553"/>
    </source>
</evidence>
<comment type="similarity">
    <text evidence="3 10">Belongs to the vitamin-B12 independent methionine synthase family.</text>
</comment>
<evidence type="ECO:0000259" key="15">
    <source>
        <dbReference type="Pfam" id="PF08267"/>
    </source>
</evidence>
<keyword evidence="17" id="KW-1185">Reference proteome</keyword>
<dbReference type="UniPathway" id="UPA00051">
    <property type="reaction ID" value="UER00082"/>
</dbReference>
<proteinExistence type="inferred from homology"/>
<comment type="cofactor">
    <cofactor evidence="12">
        <name>Zn(2+)</name>
        <dbReference type="ChEBI" id="CHEBI:29105"/>
    </cofactor>
    <text evidence="12">Binds 2 Zn(2+) ions per subunit.</text>
</comment>
<feature type="domain" description="Cobalamin-independent methionine synthase MetE C-terminal/archaeal" evidence="14">
    <location>
        <begin position="435"/>
        <end position="757"/>
    </location>
</feature>
<evidence type="ECO:0000256" key="11">
    <source>
        <dbReference type="PIRSR" id="PIRSR000382-1"/>
    </source>
</evidence>
<evidence type="ECO:0000256" key="10">
    <source>
        <dbReference type="HAMAP-Rule" id="MF_00172"/>
    </source>
</evidence>
<feature type="binding site" evidence="10 11">
    <location>
        <begin position="524"/>
        <end position="525"/>
    </location>
    <ligand>
        <name>5-methyltetrahydropteroyltri-L-glutamate</name>
        <dbReference type="ChEBI" id="CHEBI:58207"/>
    </ligand>
</feature>
<dbReference type="Proteomes" id="UP000482487">
    <property type="component" value="Unassembled WGS sequence"/>
</dbReference>
<organism evidence="16 17">
    <name type="scientific">Solidesulfovibrio aerotolerans</name>
    <dbReference type="NCBI Taxonomy" id="295255"/>
    <lineage>
        <taxon>Bacteria</taxon>
        <taxon>Pseudomonadati</taxon>
        <taxon>Thermodesulfobacteriota</taxon>
        <taxon>Desulfovibrionia</taxon>
        <taxon>Desulfovibrionales</taxon>
        <taxon>Desulfovibrionaceae</taxon>
        <taxon>Solidesulfovibrio</taxon>
    </lineage>
</organism>
<evidence type="ECO:0000256" key="4">
    <source>
        <dbReference type="ARBA" id="ARBA00022603"/>
    </source>
</evidence>
<feature type="active site" description="Proton donor" evidence="10 13">
    <location>
        <position position="703"/>
    </location>
</feature>
<accession>A0A7C9IY21</accession>
<dbReference type="Pfam" id="PF01717">
    <property type="entry name" value="Meth_synt_2"/>
    <property type="match status" value="1"/>
</dbReference>
<dbReference type="InterPro" id="IPR002629">
    <property type="entry name" value="Met_Synth_C/arc"/>
</dbReference>
<dbReference type="CDD" id="cd03311">
    <property type="entry name" value="CIMS_C_terminal_like"/>
    <property type="match status" value="1"/>
</dbReference>
<feature type="domain" description="Cobalamin-independent methionine synthase MetE N-terminal" evidence="15">
    <location>
        <begin position="3"/>
        <end position="313"/>
    </location>
</feature>
<evidence type="ECO:0000259" key="14">
    <source>
        <dbReference type="Pfam" id="PF01717"/>
    </source>
</evidence>
<dbReference type="PANTHER" id="PTHR30519">
    <property type="entry name" value="5-METHYLTETRAHYDROPTEROYLTRIGLUTAMATE--HOMOCYSTEINE METHYLTRANSFERASE"/>
    <property type="match status" value="1"/>
</dbReference>
<sequence length="773" mass="83788">MLTHSLGFPRMGLARELKTALEGFFAGTVTPHALQGLAAQLRLRHWTAQRDAGIDLVPVGDFSFYDHMLDTAALFGVVPGRYNHAGGPVELDLYCRMARGGQDARGDVTALEMTKWFDTNYHYLVPEFTPEQTFALTGDAILQQAAEARAAGFAAKAVLPGPATFLMLGSCAGQPFDRLALLPKLLPAYCDLLARLAATCPWIELDEPVLGQDLPTGLLLPFRRAYAALAEAAGPARLMLAAPFGSIAHNLAFTQGLPVAALHVDLVRDPTQLALAAKGLAPQTALSLGLVDGRNIWRVDAAAALARIELAASHLGPDRLMIAPSCSLLHCPVDLDAETGLDPEIRSWMAFAVQKCREVRLLADAAAPGGADRPEVAAALAENRAAWESRRKSPRLANPAVRGRVADISVDMFHRPAPYAVRAGQQRAALHLPLLPTTTIGSFPQTPEIRQTRRRFRQGQLDASAYEAFLKTSVADAIARQEALGLDVLVHGEPERNDMVEFFGEMLDGFCFTRNGWVQSYGTRCVKPPVIYGDVSRPGPMTVAMAVYAQSLTPKPVKGMLTGPSTILAWSFVRDDQPREVTRRQIALALRDEVADLEAAGIRAIQIDEPGLREGLPLRRRDWETALALAVDDFRLTAAVARAKTQIHTHMCYADFGDIVPAIAAMDADVISIEASRSRMEPLAAFARDGYPNEIGPGLYDIHSPRLPSVAEMADLLRRAAAVIDPSRLWANPDCGLKTRTWDEVTAALANLVQAARRVRAELQGEAGHQKTT</sequence>
<dbReference type="EMBL" id="WVUD01000037">
    <property type="protein sequence ID" value="MYL84622.1"/>
    <property type="molecule type" value="Genomic_DNA"/>
</dbReference>
<dbReference type="InterPro" id="IPR013215">
    <property type="entry name" value="Cbl-indep_Met_Synth_N"/>
</dbReference>
<feature type="binding site" evidence="10 11">
    <location>
        <begin position="440"/>
        <end position="442"/>
    </location>
    <ligand>
        <name>L-homocysteine</name>
        <dbReference type="ChEBI" id="CHEBI:58199"/>
    </ligand>
</feature>
<feature type="binding site" evidence="10">
    <location>
        <position position="735"/>
    </location>
    <ligand>
        <name>Zn(2+)</name>
        <dbReference type="ChEBI" id="CHEBI:29105"/>
        <note>catalytic</note>
    </ligand>
</feature>
<keyword evidence="9 10" id="KW-0486">Methionine biosynthesis</keyword>
<evidence type="ECO:0000313" key="16">
    <source>
        <dbReference type="EMBL" id="MYL84622.1"/>
    </source>
</evidence>
<dbReference type="AlphaFoldDB" id="A0A7C9IY21"/>
<evidence type="ECO:0000313" key="17">
    <source>
        <dbReference type="Proteomes" id="UP000482487"/>
    </source>
</evidence>
<feature type="binding site" evidence="10 11">
    <location>
        <position position="608"/>
    </location>
    <ligand>
        <name>L-homocysteine</name>
        <dbReference type="ChEBI" id="CHEBI:58199"/>
    </ligand>
</feature>
<feature type="binding site" evidence="10">
    <location>
        <position position="674"/>
    </location>
    <ligand>
        <name>Zn(2+)</name>
        <dbReference type="ChEBI" id="CHEBI:29105"/>
        <note>catalytic</note>
    </ligand>
</feature>
<reference evidence="16 17" key="1">
    <citation type="submission" date="2020-01" db="EMBL/GenBank/DDBJ databases">
        <title>Genome sequence of Desulfovibrio aerotolerans DSM 16695(T).</title>
        <authorList>
            <person name="Karnachuk O."/>
            <person name="Avakyan M."/>
            <person name="Mardanov A."/>
            <person name="Kadnikov V."/>
            <person name="Ravin N."/>
        </authorList>
    </citation>
    <scope>NUCLEOTIDE SEQUENCE [LARGE SCALE GENOMIC DNA]</scope>
    <source>
        <strain evidence="16 17">DSM 16695</strain>
    </source>
</reference>
<dbReference type="NCBIfam" id="NF003556">
    <property type="entry name" value="PRK05222.1"/>
    <property type="match status" value="1"/>
</dbReference>
<dbReference type="InterPro" id="IPR006276">
    <property type="entry name" value="Cobalamin-indep_Met_synthase"/>
</dbReference>
<dbReference type="GO" id="GO:0003871">
    <property type="term" value="F:5-methyltetrahydropteroyltriglutamate-homocysteine S-methyltransferase activity"/>
    <property type="evidence" value="ECO:0007669"/>
    <property type="project" value="UniProtKB-UniRule"/>
</dbReference>
<dbReference type="GO" id="GO:0032259">
    <property type="term" value="P:methylation"/>
    <property type="evidence" value="ECO:0007669"/>
    <property type="project" value="UniProtKB-KW"/>
</dbReference>
<feature type="binding site" evidence="12">
    <location>
        <position position="652"/>
    </location>
    <ligand>
        <name>Zn(2+)</name>
        <dbReference type="ChEBI" id="CHEBI:29105"/>
        <label>1</label>
        <note>catalytic</note>
    </ligand>
</feature>
<evidence type="ECO:0000256" key="7">
    <source>
        <dbReference type="ARBA" id="ARBA00022723"/>
    </source>
</evidence>
<dbReference type="OrthoDB" id="244285at2"/>
<feature type="binding site" evidence="10">
    <location>
        <position position="614"/>
    </location>
    <ligand>
        <name>5-methyltetrahydropteroyltri-L-glutamate</name>
        <dbReference type="ChEBI" id="CHEBI:58207"/>
    </ligand>
</feature>
<feature type="binding site" evidence="10">
    <location>
        <position position="115"/>
    </location>
    <ligand>
        <name>5-methyltetrahydropteroyltri-L-glutamate</name>
        <dbReference type="ChEBI" id="CHEBI:58207"/>
    </ligand>
</feature>
<feature type="binding site" evidence="10 11">
    <location>
        <begin position="440"/>
        <end position="442"/>
    </location>
    <ligand>
        <name>L-methionine</name>
        <dbReference type="ChEBI" id="CHEBI:57844"/>
    </ligand>
</feature>
<feature type="binding site" evidence="10 11">
    <location>
        <position position="493"/>
    </location>
    <ligand>
        <name>L-methionine</name>
        <dbReference type="ChEBI" id="CHEBI:57844"/>
    </ligand>
</feature>
<comment type="pathway">
    <text evidence="2 10">Amino-acid biosynthesis; L-methionine biosynthesis via de novo pathway; L-methionine from L-homocysteine (MetE route): step 1/1.</text>
</comment>
<dbReference type="PIRSF" id="PIRSF000382">
    <property type="entry name" value="MeTrfase_B12_ind"/>
    <property type="match status" value="1"/>
</dbReference>
<dbReference type="EC" id="2.1.1.14" evidence="10"/>
<feature type="binding site" evidence="12">
    <location>
        <position position="735"/>
    </location>
    <ligand>
        <name>Zn(2+)</name>
        <dbReference type="ChEBI" id="CHEBI:29105"/>
        <label>1</label>
        <note>catalytic</note>
    </ligand>
</feature>
<dbReference type="Pfam" id="PF08267">
    <property type="entry name" value="Meth_synt_1"/>
    <property type="match status" value="1"/>
</dbReference>
<feature type="binding site" evidence="11">
    <location>
        <position position="18"/>
    </location>
    <ligand>
        <name>5-methyltetrahydropteroyltri-L-glutamate</name>
        <dbReference type="ChEBI" id="CHEBI:58207"/>
    </ligand>
</feature>
<feature type="binding site" evidence="10">
    <location>
        <begin position="15"/>
        <end position="18"/>
    </location>
    <ligand>
        <name>5-methyltetrahydropteroyltri-L-glutamate</name>
        <dbReference type="ChEBI" id="CHEBI:58207"/>
    </ligand>
</feature>
<evidence type="ECO:0000256" key="1">
    <source>
        <dbReference type="ARBA" id="ARBA00002777"/>
    </source>
</evidence>
<evidence type="ECO:0000256" key="2">
    <source>
        <dbReference type="ARBA" id="ARBA00004681"/>
    </source>
</evidence>
<feature type="binding site" evidence="10 11">
    <location>
        <position position="570"/>
    </location>
    <ligand>
        <name>5-methyltetrahydropteroyltri-L-glutamate</name>
        <dbReference type="ChEBI" id="CHEBI:58207"/>
    </ligand>
</feature>
<keyword evidence="6 10" id="KW-0808">Transferase</keyword>
<keyword evidence="10" id="KW-0677">Repeat</keyword>
<dbReference type="RefSeq" id="WP_160962813.1">
    <property type="nucleotide sequence ID" value="NZ_WVUD01000037.1"/>
</dbReference>
<feature type="binding site" evidence="10">
    <location>
        <position position="652"/>
    </location>
    <ligand>
        <name>Zn(2+)</name>
        <dbReference type="ChEBI" id="CHEBI:29105"/>
        <note>catalytic</note>
    </ligand>
</feature>
<dbReference type="Gene3D" id="3.20.20.210">
    <property type="match status" value="2"/>
</dbReference>
<keyword evidence="5 10" id="KW-0028">Amino-acid biosynthesis</keyword>
<comment type="catalytic activity">
    <reaction evidence="10">
        <text>5-methyltetrahydropteroyltri-L-glutamate + L-homocysteine = tetrahydropteroyltri-L-glutamate + L-methionine</text>
        <dbReference type="Rhea" id="RHEA:21196"/>
        <dbReference type="ChEBI" id="CHEBI:57844"/>
        <dbReference type="ChEBI" id="CHEBI:58140"/>
        <dbReference type="ChEBI" id="CHEBI:58199"/>
        <dbReference type="ChEBI" id="CHEBI:58207"/>
        <dbReference type="EC" id="2.1.1.14"/>
    </reaction>
</comment>
<dbReference type="HAMAP" id="MF_00172">
    <property type="entry name" value="Meth_synth"/>
    <property type="match status" value="1"/>
</dbReference>
<evidence type="ECO:0000256" key="9">
    <source>
        <dbReference type="ARBA" id="ARBA00023167"/>
    </source>
</evidence>
<evidence type="ECO:0000256" key="13">
    <source>
        <dbReference type="PIRSR" id="PIRSR000382-3"/>
    </source>
</evidence>
<feature type="binding site" evidence="10 11">
    <location>
        <position position="608"/>
    </location>
    <ligand>
        <name>L-methionine</name>
        <dbReference type="ChEBI" id="CHEBI:57844"/>
    </ligand>
</feature>
<dbReference type="GO" id="GO:0009086">
    <property type="term" value="P:methionine biosynthetic process"/>
    <property type="evidence" value="ECO:0007669"/>
    <property type="project" value="UniProtKB-UniRule"/>
</dbReference>
<comment type="function">
    <text evidence="1 10">Catalyzes the transfer of a methyl group from 5-methyltetrahydrofolate to homocysteine resulting in methionine formation.</text>
</comment>
<feature type="binding site" evidence="10">
    <location>
        <position position="493"/>
    </location>
    <ligand>
        <name>L-homocysteine</name>
        <dbReference type="ChEBI" id="CHEBI:58199"/>
    </ligand>
</feature>
<comment type="caution">
    <text evidence="16">The sequence shown here is derived from an EMBL/GenBank/DDBJ whole genome shotgun (WGS) entry which is preliminary data.</text>
</comment>
<keyword evidence="8 10" id="KW-0862">Zinc</keyword>
<name>A0A7C9IY21_9BACT</name>
<evidence type="ECO:0000256" key="5">
    <source>
        <dbReference type="ARBA" id="ARBA00022605"/>
    </source>
</evidence>
<dbReference type="CDD" id="cd03312">
    <property type="entry name" value="CIMS_N_terminal_like"/>
    <property type="match status" value="1"/>
</dbReference>